<keyword evidence="6" id="KW-0862">Zinc</keyword>
<evidence type="ECO:0000256" key="8">
    <source>
        <dbReference type="SAM" id="MobiDB-lite"/>
    </source>
</evidence>
<keyword evidence="7" id="KW-0482">Metalloprotease</keyword>
<keyword evidence="4" id="KW-0479">Metal-binding</keyword>
<evidence type="ECO:0000313" key="12">
    <source>
        <dbReference type="EMBL" id="KAK7494613.1"/>
    </source>
</evidence>
<feature type="region of interest" description="Disordered" evidence="8">
    <location>
        <begin position="240"/>
        <end position="294"/>
    </location>
</feature>
<dbReference type="InterPro" id="IPR024079">
    <property type="entry name" value="MetalloPept_cat_dom_sf"/>
</dbReference>
<keyword evidence="13" id="KW-1185">Reference proteome</keyword>
<evidence type="ECO:0000259" key="11">
    <source>
        <dbReference type="Pfam" id="PF05649"/>
    </source>
</evidence>
<protein>
    <recommendedName>
        <fullName evidence="14">Endothelin-converting enzyme 1</fullName>
    </recommendedName>
</protein>
<dbReference type="SUPFAM" id="SSF55486">
    <property type="entry name" value="Metalloproteases ('zincins'), catalytic domain"/>
    <property type="match status" value="2"/>
</dbReference>
<dbReference type="CDD" id="cd08662">
    <property type="entry name" value="M13"/>
    <property type="match status" value="1"/>
</dbReference>
<dbReference type="InterPro" id="IPR008753">
    <property type="entry name" value="Peptidase_M13_N"/>
</dbReference>
<dbReference type="GO" id="GO:0008237">
    <property type="term" value="F:metallopeptidase activity"/>
    <property type="evidence" value="ECO:0007669"/>
    <property type="project" value="UniProtKB-KW"/>
</dbReference>
<evidence type="ECO:0000256" key="4">
    <source>
        <dbReference type="ARBA" id="ARBA00022723"/>
    </source>
</evidence>
<evidence type="ECO:0000256" key="3">
    <source>
        <dbReference type="ARBA" id="ARBA00022670"/>
    </source>
</evidence>
<organism evidence="12 13">
    <name type="scientific">Batillaria attramentaria</name>
    <dbReference type="NCBI Taxonomy" id="370345"/>
    <lineage>
        <taxon>Eukaryota</taxon>
        <taxon>Metazoa</taxon>
        <taxon>Spiralia</taxon>
        <taxon>Lophotrochozoa</taxon>
        <taxon>Mollusca</taxon>
        <taxon>Gastropoda</taxon>
        <taxon>Caenogastropoda</taxon>
        <taxon>Sorbeoconcha</taxon>
        <taxon>Cerithioidea</taxon>
        <taxon>Batillariidae</taxon>
        <taxon>Batillaria</taxon>
    </lineage>
</organism>
<dbReference type="Gene3D" id="3.40.390.10">
    <property type="entry name" value="Collagenase (Catalytic Domain)"/>
    <property type="match status" value="2"/>
</dbReference>
<evidence type="ECO:0008006" key="14">
    <source>
        <dbReference type="Google" id="ProtNLM"/>
    </source>
</evidence>
<feature type="domain" description="Peptidase M13 N-terminal" evidence="11">
    <location>
        <begin position="92"/>
        <end position="528"/>
    </location>
</feature>
<evidence type="ECO:0000256" key="5">
    <source>
        <dbReference type="ARBA" id="ARBA00022801"/>
    </source>
</evidence>
<name>A0ABD0L5W5_9CAEN</name>
<keyword evidence="3" id="KW-0645">Protease</keyword>
<keyword evidence="9" id="KW-0812">Transmembrane</keyword>
<dbReference type="Proteomes" id="UP001519460">
    <property type="component" value="Unassembled WGS sequence"/>
</dbReference>
<sequence length="766" mass="86718">MTDAPFGRSDSEDDIIEDYDDVVTLKGPCCKGRTPLERALLVLIVLLLIVIIGLAVGLTRPKIIPRKDYCKSAQCVQAASSIMAAMDPDVDPCDDFFQYACGGWVKQNPIPKGYHKWDRVQELSGQNLYMLKTLIELGNSQKQSAEGKVRTFFDSCMADGSATRRNTLQKFKDMIHDVDGWSVSIATNASRWYFPAALEKIHRLGAWPLFRVTVDVDERDPTKRNILKIDLGETVVPADMYPPLFSTTTSPPTPSATTPRPSDNPADNDNSSTTDRSTASPSPSRPALPTPGQPLRSVTEVKQLFVDETVPVLQALGFNSTLAAQRATLMAELEHRIAAATEGKAHIHDRFSRYNVITIGDLEANYGMIPWVQYFATLGFKVTPDDQVVVFHPSYLSNLTSLVHSLANSRDGVDHSVLRDYMVLTLARSFKPYFDLSLFNMEHSESDEMQEQWKRCTFYTNKAMGFATGAIFVRGTGQEGNVDNIQKLIKYVREAFKEYILRKFWIDKNTRVKAEKKVDSIINKISYPFSVETQSWFDNLHNWQRFELQRQNKDLHSVPDRKQSWIRPPVTVNAFYSPIRNDVIFPIAMFHLPYYIPGGPSAVNFGAMGSVIGRQYDEEGRLNDWWDPHTSANFDITTPCMIQQYNNITIMGQKVDGDFTLDENIADNGGLRAARYAFMKWIEEQEDESPLPSLNLTNYQVFFLSYAQMYCSKWTKMGLRLHLLTDPHSPGAARVNGALANSKTFSWAYQCPVYSRMNARTKCEVW</sequence>
<feature type="compositionally biased region" description="Low complexity" evidence="8">
    <location>
        <begin position="242"/>
        <end position="261"/>
    </location>
</feature>
<comment type="similarity">
    <text evidence="2">Belongs to the peptidase M13 family.</text>
</comment>
<evidence type="ECO:0000256" key="1">
    <source>
        <dbReference type="ARBA" id="ARBA00001947"/>
    </source>
</evidence>
<keyword evidence="9" id="KW-0472">Membrane</keyword>
<feature type="compositionally biased region" description="Pro residues" evidence="8">
    <location>
        <begin position="283"/>
        <end position="292"/>
    </location>
</feature>
<evidence type="ECO:0000256" key="9">
    <source>
        <dbReference type="SAM" id="Phobius"/>
    </source>
</evidence>
<comment type="caution">
    <text evidence="12">The sequence shown here is derived from an EMBL/GenBank/DDBJ whole genome shotgun (WGS) entry which is preliminary data.</text>
</comment>
<feature type="compositionally biased region" description="Low complexity" evidence="8">
    <location>
        <begin position="271"/>
        <end position="282"/>
    </location>
</feature>
<dbReference type="EMBL" id="JACVVK020000081">
    <property type="protein sequence ID" value="KAK7494613.1"/>
    <property type="molecule type" value="Genomic_DNA"/>
</dbReference>
<reference evidence="12 13" key="1">
    <citation type="journal article" date="2023" name="Sci. Data">
        <title>Genome assembly of the Korean intertidal mud-creeper Batillaria attramentaria.</title>
        <authorList>
            <person name="Patra A.K."/>
            <person name="Ho P.T."/>
            <person name="Jun S."/>
            <person name="Lee S.J."/>
            <person name="Kim Y."/>
            <person name="Won Y.J."/>
        </authorList>
    </citation>
    <scope>NUCLEOTIDE SEQUENCE [LARGE SCALE GENOMIC DNA]</scope>
    <source>
        <strain evidence="12">Wonlab-2016</strain>
    </source>
</reference>
<evidence type="ECO:0000256" key="2">
    <source>
        <dbReference type="ARBA" id="ARBA00007357"/>
    </source>
</evidence>
<evidence type="ECO:0000313" key="13">
    <source>
        <dbReference type="Proteomes" id="UP001519460"/>
    </source>
</evidence>
<keyword evidence="5" id="KW-0378">Hydrolase</keyword>
<dbReference type="GO" id="GO:0046872">
    <property type="term" value="F:metal ion binding"/>
    <property type="evidence" value="ECO:0007669"/>
    <property type="project" value="UniProtKB-KW"/>
</dbReference>
<dbReference type="PROSITE" id="PS51885">
    <property type="entry name" value="NEPRILYSIN"/>
    <property type="match status" value="1"/>
</dbReference>
<feature type="domain" description="Peptidase M13 C-terminal" evidence="10">
    <location>
        <begin position="573"/>
        <end position="765"/>
    </location>
</feature>
<comment type="cofactor">
    <cofactor evidence="1">
        <name>Zn(2+)</name>
        <dbReference type="ChEBI" id="CHEBI:29105"/>
    </cofactor>
</comment>
<dbReference type="Pfam" id="PF05649">
    <property type="entry name" value="Peptidase_M13_N"/>
    <property type="match status" value="1"/>
</dbReference>
<proteinExistence type="inferred from homology"/>
<dbReference type="InterPro" id="IPR000718">
    <property type="entry name" value="Peptidase_M13"/>
</dbReference>
<dbReference type="PRINTS" id="PR00786">
    <property type="entry name" value="NEPRILYSIN"/>
</dbReference>
<dbReference type="PANTHER" id="PTHR11733:SF167">
    <property type="entry name" value="FI17812P1-RELATED"/>
    <property type="match status" value="1"/>
</dbReference>
<dbReference type="AlphaFoldDB" id="A0ABD0L5W5"/>
<feature type="transmembrane region" description="Helical" evidence="9">
    <location>
        <begin position="39"/>
        <end position="58"/>
    </location>
</feature>
<evidence type="ECO:0000256" key="6">
    <source>
        <dbReference type="ARBA" id="ARBA00022833"/>
    </source>
</evidence>
<dbReference type="Pfam" id="PF01431">
    <property type="entry name" value="Peptidase_M13"/>
    <property type="match status" value="1"/>
</dbReference>
<keyword evidence="9" id="KW-1133">Transmembrane helix</keyword>
<dbReference type="InterPro" id="IPR018497">
    <property type="entry name" value="Peptidase_M13_C"/>
</dbReference>
<accession>A0ABD0L5W5</accession>
<evidence type="ECO:0000256" key="7">
    <source>
        <dbReference type="ARBA" id="ARBA00023049"/>
    </source>
</evidence>
<evidence type="ECO:0000259" key="10">
    <source>
        <dbReference type="Pfam" id="PF01431"/>
    </source>
</evidence>
<dbReference type="PANTHER" id="PTHR11733">
    <property type="entry name" value="ZINC METALLOPROTEASE FAMILY M13 NEPRILYSIN-RELATED"/>
    <property type="match status" value="1"/>
</dbReference>
<gene>
    <name evidence="12" type="ORF">BaRGS_00014011</name>
</gene>
<dbReference type="GO" id="GO:0006508">
    <property type="term" value="P:proteolysis"/>
    <property type="evidence" value="ECO:0007669"/>
    <property type="project" value="UniProtKB-KW"/>
</dbReference>